<name>A0A1X9LPB9_9MICO</name>
<evidence type="ECO:0000313" key="1">
    <source>
        <dbReference type="EMBL" id="ARJ07064.1"/>
    </source>
</evidence>
<protein>
    <submittedName>
        <fullName evidence="1">Uncharacterized protein</fullName>
    </submittedName>
</protein>
<accession>A0A1X9LPB9</accession>
<gene>
    <name evidence="1" type="ORF">B5808_18900</name>
</gene>
<dbReference type="KEGG" id="cphy:B5808_18900"/>
<evidence type="ECO:0000313" key="2">
    <source>
        <dbReference type="Proteomes" id="UP000192775"/>
    </source>
</evidence>
<keyword evidence="2" id="KW-1185">Reference proteome</keyword>
<sequence length="199" mass="20724">MNDATSAAERSPYWGVPLARAIPYLVTGLVITFVSDHSPVMGLVSYGLLSLVASVLVGVLTLRTLTEPRDRSARLLFLIQSVVGVVLGVLALVFAGVGGGAGLEAFVFVVGMNAAIGGFLELYTGLRSKHAAHRDWMVVGGATVVLAVVTLLLPPGDPVLAIGIVGAYAIIVGLFLVIAGFSLRWGGHQISTTRTRKTS</sequence>
<proteinExistence type="predicted"/>
<dbReference type="AlphaFoldDB" id="A0A1X9LPB9"/>
<organism evidence="1 2">
    <name type="scientific">Cnuibacter physcomitrellae</name>
    <dbReference type="NCBI Taxonomy" id="1619308"/>
    <lineage>
        <taxon>Bacteria</taxon>
        <taxon>Bacillati</taxon>
        <taxon>Actinomycetota</taxon>
        <taxon>Actinomycetes</taxon>
        <taxon>Micrococcales</taxon>
        <taxon>Microbacteriaceae</taxon>
        <taxon>Cnuibacter</taxon>
    </lineage>
</organism>
<dbReference type="EMBL" id="CP020715">
    <property type="protein sequence ID" value="ARJ07064.1"/>
    <property type="molecule type" value="Genomic_DNA"/>
</dbReference>
<dbReference type="Proteomes" id="UP000192775">
    <property type="component" value="Chromosome"/>
</dbReference>
<dbReference type="STRING" id="1619308.B5808_18900"/>
<reference evidence="1 2" key="1">
    <citation type="submission" date="2017-04" db="EMBL/GenBank/DDBJ databases">
        <authorList>
            <person name="Afonso C.L."/>
            <person name="Miller P.J."/>
            <person name="Scott M.A."/>
            <person name="Spackman E."/>
            <person name="Goraichik I."/>
            <person name="Dimitrov K.M."/>
            <person name="Suarez D.L."/>
            <person name="Swayne D.E."/>
        </authorList>
    </citation>
    <scope>NUCLEOTIDE SEQUENCE [LARGE SCALE GENOMIC DNA]</scope>
    <source>
        <strain evidence="2">XA(T)</strain>
    </source>
</reference>
<dbReference type="RefSeq" id="WP_085021201.1">
    <property type="nucleotide sequence ID" value="NZ_BMHD01000001.1"/>
</dbReference>